<dbReference type="OrthoDB" id="7757957at2759"/>
<proteinExistence type="predicted"/>
<evidence type="ECO:0000313" key="3">
    <source>
        <dbReference type="EnsemblMetazoa" id="AAEL021237-PA"/>
    </source>
</evidence>
<keyword evidence="1" id="KW-0238">DNA-binding</keyword>
<evidence type="ECO:0000256" key="1">
    <source>
        <dbReference type="ARBA" id="ARBA00023125"/>
    </source>
</evidence>
<dbReference type="InterPro" id="IPR004875">
    <property type="entry name" value="DDE_SF_endonuclease_dom"/>
</dbReference>
<dbReference type="PROSITE" id="PS51253">
    <property type="entry name" value="HTH_CENPB"/>
    <property type="match status" value="1"/>
</dbReference>
<dbReference type="AlphaFoldDB" id="A0A6I8U0N3"/>
<evidence type="ECO:0000313" key="6">
    <source>
        <dbReference type="Proteomes" id="UP000008820"/>
    </source>
</evidence>
<reference evidence="4" key="2">
    <citation type="submission" date="2020-05" db="UniProtKB">
        <authorList>
            <consortium name="EnsemblMetazoa"/>
        </authorList>
    </citation>
    <scope>IDENTIFICATION</scope>
    <source>
        <strain evidence="4">LVP_AGWG</strain>
    </source>
</reference>
<dbReference type="PANTHER" id="PTHR19303:SF74">
    <property type="entry name" value="POGO TRANSPOSABLE ELEMENT WITH KRAB DOMAIN"/>
    <property type="match status" value="1"/>
</dbReference>
<evidence type="ECO:0000259" key="2">
    <source>
        <dbReference type="PROSITE" id="PS51253"/>
    </source>
</evidence>
<evidence type="ECO:0000313" key="5">
    <source>
        <dbReference type="EnsemblMetazoa" id="AAEL024217-PA"/>
    </source>
</evidence>
<dbReference type="Pfam" id="PF03184">
    <property type="entry name" value="DDE_1"/>
    <property type="match status" value="1"/>
</dbReference>
<dbReference type="EnsemblMetazoa" id="AAEL022034-RA">
    <property type="protein sequence ID" value="AAEL022034-PA"/>
    <property type="gene ID" value="AAEL022034"/>
</dbReference>
<dbReference type="Proteomes" id="UP000008820">
    <property type="component" value="Chromosome 3"/>
</dbReference>
<gene>
    <name evidence="4" type="primary">110678136</name>
    <name evidence="3" type="synonym">110675179</name>
    <name evidence="5" type="synonym">110680248</name>
</gene>
<keyword evidence="6" id="KW-1185">Reference proteome</keyword>
<dbReference type="PANTHER" id="PTHR19303">
    <property type="entry name" value="TRANSPOSON"/>
    <property type="match status" value="1"/>
</dbReference>
<dbReference type="SMART" id="SM00674">
    <property type="entry name" value="CENPB"/>
    <property type="match status" value="1"/>
</dbReference>
<evidence type="ECO:0000313" key="4">
    <source>
        <dbReference type="EnsemblMetazoa" id="AAEL022034-PA"/>
    </source>
</evidence>
<dbReference type="EnsemblMetazoa" id="AAEL021237-RA">
    <property type="protein sequence ID" value="AAEL021237-PA"/>
    <property type="gene ID" value="AAEL021237"/>
</dbReference>
<dbReference type="EnsemblMetazoa" id="AAEL024217-RA">
    <property type="protein sequence ID" value="AAEL024217-PA"/>
    <property type="gene ID" value="AAEL024217"/>
</dbReference>
<organism evidence="4 6">
    <name type="scientific">Aedes aegypti</name>
    <name type="common">Yellowfever mosquito</name>
    <name type="synonym">Culex aegypti</name>
    <dbReference type="NCBI Taxonomy" id="7159"/>
    <lineage>
        <taxon>Eukaryota</taxon>
        <taxon>Metazoa</taxon>
        <taxon>Ecdysozoa</taxon>
        <taxon>Arthropoda</taxon>
        <taxon>Hexapoda</taxon>
        <taxon>Insecta</taxon>
        <taxon>Pterygota</taxon>
        <taxon>Neoptera</taxon>
        <taxon>Endopterygota</taxon>
        <taxon>Diptera</taxon>
        <taxon>Nematocera</taxon>
        <taxon>Culicoidea</taxon>
        <taxon>Culicidae</taxon>
        <taxon>Culicinae</taxon>
        <taxon>Aedini</taxon>
        <taxon>Aedes</taxon>
        <taxon>Stegomyia</taxon>
    </lineage>
</organism>
<reference evidence="4 6" key="1">
    <citation type="submission" date="2017-06" db="EMBL/GenBank/DDBJ databases">
        <title>Aedes aegypti genome working group (AGWG) sequencing and assembly.</title>
        <authorList>
            <consortium name="Aedes aegypti Genome Working Group (AGWG)"/>
            <person name="Matthews B.J."/>
        </authorList>
    </citation>
    <scope>NUCLEOTIDE SEQUENCE [LARGE SCALE GENOMIC DNA]</scope>
    <source>
        <strain evidence="4 6">LVP_AGWG</strain>
    </source>
</reference>
<dbReference type="InterPro" id="IPR050863">
    <property type="entry name" value="CenT-Element_Derived"/>
</dbReference>
<dbReference type="GO" id="GO:0005634">
    <property type="term" value="C:nucleus"/>
    <property type="evidence" value="ECO:0007669"/>
    <property type="project" value="TreeGrafter"/>
</dbReference>
<dbReference type="GO" id="GO:0003677">
    <property type="term" value="F:DNA binding"/>
    <property type="evidence" value="ECO:0007669"/>
    <property type="project" value="UniProtKB-KW"/>
</dbReference>
<dbReference type="InParanoid" id="A0A6I8U0N3"/>
<dbReference type="Proteomes" id="UP000008820">
    <property type="component" value="Chromosome 2"/>
</dbReference>
<feature type="domain" description="HTH CENPB-type" evidence="2">
    <location>
        <begin position="26"/>
        <end position="101"/>
    </location>
</feature>
<sequence length="304" mass="35157">MRRAAKMFHVPFSTVQRYIRTPPKGQKPGPGTVLTAEEEARIKTWVLYMSRAGFPLSESDILSTVSDYAEKIRKTRNIPSTFPCRNWTRCFLERHPDLRKKRVTKLSKAGAVVTEQQIRHWFLEVEETLQEDGIDLSIFDEPERIYNFDESGFKLVPQDFNAICGPNVENSYFVHNNSSKDNYTVLFGSNAEGTLTPPMILYPGKRVTREIVENTPNGWSVGVSDEGWQTSKTFFEYMTNDFYKWLLDNHIKFPVVVFVDGHKSHISIELTEFCTAHEIMLIALYPNSTRILQPLDRQFFVTLK</sequence>
<protein>
    <recommendedName>
        <fullName evidence="2">HTH CENPB-type domain-containing protein</fullName>
    </recommendedName>
</protein>
<accession>A0A6I8U0N3</accession>
<dbReference type="InterPro" id="IPR006600">
    <property type="entry name" value="HTH_CenpB_DNA-bd_dom"/>
</dbReference>
<name>A0A6I8U0N3_AEDAE</name>